<evidence type="ECO:0000313" key="4">
    <source>
        <dbReference type="Proteomes" id="UP000252586"/>
    </source>
</evidence>
<proteinExistence type="predicted"/>
<gene>
    <name evidence="3" type="ORF">DFR74_103256</name>
</gene>
<dbReference type="Gene3D" id="1.10.10.10">
    <property type="entry name" value="Winged helix-like DNA-binding domain superfamily/Winged helix DNA-binding domain"/>
    <property type="match status" value="1"/>
</dbReference>
<dbReference type="PANTHER" id="PTHR33169">
    <property type="entry name" value="PADR-FAMILY TRANSCRIPTIONAL REGULATOR"/>
    <property type="match status" value="1"/>
</dbReference>
<feature type="domain" description="Transcription regulator PadR N-terminal" evidence="2">
    <location>
        <begin position="12"/>
        <end position="87"/>
    </location>
</feature>
<dbReference type="SUPFAM" id="SSF46785">
    <property type="entry name" value="Winged helix' DNA-binding domain"/>
    <property type="match status" value="1"/>
</dbReference>
<keyword evidence="4" id="KW-1185">Reference proteome</keyword>
<dbReference type="AlphaFoldDB" id="A0A366DR99"/>
<dbReference type="InterPro" id="IPR036390">
    <property type="entry name" value="WH_DNA-bd_sf"/>
</dbReference>
<dbReference type="Proteomes" id="UP000252586">
    <property type="component" value="Unassembled WGS sequence"/>
</dbReference>
<dbReference type="STRING" id="1210090.GCA_001613185_06156"/>
<reference evidence="3 4" key="1">
    <citation type="submission" date="2018-06" db="EMBL/GenBank/DDBJ databases">
        <title>Genomic Encyclopedia of Type Strains, Phase IV (KMG-IV): sequencing the most valuable type-strain genomes for metagenomic binning, comparative biology and taxonomic classification.</title>
        <authorList>
            <person name="Goeker M."/>
        </authorList>
    </citation>
    <scope>NUCLEOTIDE SEQUENCE [LARGE SCALE GENOMIC DNA]</scope>
    <source>
        <strain evidence="3 4">DSM 44599</strain>
    </source>
</reference>
<comment type="caution">
    <text evidence="3">The sequence shown here is derived from an EMBL/GenBank/DDBJ whole genome shotgun (WGS) entry which is preliminary data.</text>
</comment>
<dbReference type="Pfam" id="PF03551">
    <property type="entry name" value="PadR"/>
    <property type="match status" value="1"/>
</dbReference>
<feature type="compositionally biased region" description="Basic and acidic residues" evidence="1">
    <location>
        <begin position="192"/>
        <end position="209"/>
    </location>
</feature>
<evidence type="ECO:0000259" key="2">
    <source>
        <dbReference type="Pfam" id="PF03551"/>
    </source>
</evidence>
<feature type="region of interest" description="Disordered" evidence="1">
    <location>
        <begin position="185"/>
        <end position="219"/>
    </location>
</feature>
<evidence type="ECO:0000256" key="1">
    <source>
        <dbReference type="SAM" id="MobiDB-lite"/>
    </source>
</evidence>
<protein>
    <submittedName>
        <fullName evidence="3">PadR family transcriptional regulator</fullName>
    </submittedName>
</protein>
<dbReference type="InterPro" id="IPR036388">
    <property type="entry name" value="WH-like_DNA-bd_sf"/>
</dbReference>
<accession>A0A366DR99</accession>
<dbReference type="InterPro" id="IPR005149">
    <property type="entry name" value="Tscrpt_reg_PadR_N"/>
</dbReference>
<dbReference type="RefSeq" id="WP_232331901.1">
    <property type="nucleotide sequence ID" value="NZ_CP107943.1"/>
</dbReference>
<evidence type="ECO:0000313" key="3">
    <source>
        <dbReference type="EMBL" id="RBO92612.1"/>
    </source>
</evidence>
<dbReference type="InterPro" id="IPR052509">
    <property type="entry name" value="Metal_resp_DNA-bind_regulator"/>
</dbReference>
<name>A0A366DR99_9NOCA</name>
<dbReference type="PANTHER" id="PTHR33169:SF14">
    <property type="entry name" value="TRANSCRIPTIONAL REGULATOR RV3488"/>
    <property type="match status" value="1"/>
</dbReference>
<dbReference type="EMBL" id="QNRE01000003">
    <property type="protein sequence ID" value="RBO92612.1"/>
    <property type="molecule type" value="Genomic_DNA"/>
</dbReference>
<sequence length="219" mass="24419">MGAQVTALGISVLALLEERPMHPYEMYQTLIERGEDQLVKLRPGSLYHTVARLAGQELVVAEGVDRAGNRPERTTYRITASGREALRARVSEILRYPAPEYPLFPLALAEAHNLPKADVLTLVRERVTHLEQELAALDAMSARAREHAVRRRYWLALPYLRATRAAELTWLREFETDLSGGALEWEEFDPDTGARRTASDTPRAGDGERTPPAAGPLPS</sequence>
<organism evidence="3 4">
    <name type="scientific">Nocardia puris</name>
    <dbReference type="NCBI Taxonomy" id="208602"/>
    <lineage>
        <taxon>Bacteria</taxon>
        <taxon>Bacillati</taxon>
        <taxon>Actinomycetota</taxon>
        <taxon>Actinomycetes</taxon>
        <taxon>Mycobacteriales</taxon>
        <taxon>Nocardiaceae</taxon>
        <taxon>Nocardia</taxon>
    </lineage>
</organism>